<evidence type="ECO:0000259" key="1">
    <source>
        <dbReference type="Pfam" id="PF00931"/>
    </source>
</evidence>
<accession>A0A6G1G8N3</accession>
<reference evidence="5" key="2">
    <citation type="submission" date="2020-04" db="EMBL/GenBank/DDBJ databases">
        <authorList>
            <consortium name="NCBI Genome Project"/>
        </authorList>
    </citation>
    <scope>NUCLEOTIDE SEQUENCE</scope>
    <source>
        <strain evidence="5">CBS 781.70</strain>
    </source>
</reference>
<dbReference type="InterPro" id="IPR027417">
    <property type="entry name" value="P-loop_NTPase"/>
</dbReference>
<dbReference type="GeneID" id="54423038"/>
<evidence type="ECO:0000259" key="2">
    <source>
        <dbReference type="Pfam" id="PF06985"/>
    </source>
</evidence>
<dbReference type="RefSeq" id="XP_033535912.1">
    <property type="nucleotide sequence ID" value="XM_033682468.1"/>
</dbReference>
<dbReference type="SUPFAM" id="SSF48452">
    <property type="entry name" value="TPR-like"/>
    <property type="match status" value="1"/>
</dbReference>
<dbReference type="InterPro" id="IPR011990">
    <property type="entry name" value="TPR-like_helical_dom_sf"/>
</dbReference>
<dbReference type="PANTHER" id="PTHR46082">
    <property type="entry name" value="ATP/GTP-BINDING PROTEIN-RELATED"/>
    <property type="match status" value="1"/>
</dbReference>
<dbReference type="Proteomes" id="UP000504638">
    <property type="component" value="Unplaced"/>
</dbReference>
<dbReference type="SUPFAM" id="SSF52540">
    <property type="entry name" value="P-loop containing nucleoside triphosphate hydrolases"/>
    <property type="match status" value="1"/>
</dbReference>
<organism evidence="3">
    <name type="scientific">Eremomyces bilateralis CBS 781.70</name>
    <dbReference type="NCBI Taxonomy" id="1392243"/>
    <lineage>
        <taxon>Eukaryota</taxon>
        <taxon>Fungi</taxon>
        <taxon>Dikarya</taxon>
        <taxon>Ascomycota</taxon>
        <taxon>Pezizomycotina</taxon>
        <taxon>Dothideomycetes</taxon>
        <taxon>Dothideomycetes incertae sedis</taxon>
        <taxon>Eremomycetales</taxon>
        <taxon>Eremomycetaceae</taxon>
        <taxon>Eremomyces</taxon>
    </lineage>
</organism>
<dbReference type="PANTHER" id="PTHR46082:SF6">
    <property type="entry name" value="AAA+ ATPASE DOMAIN-CONTAINING PROTEIN-RELATED"/>
    <property type="match status" value="1"/>
</dbReference>
<protein>
    <submittedName>
        <fullName evidence="3 5">HET-domain-containing protein</fullName>
    </submittedName>
</protein>
<name>A0A6G1G8N3_9PEZI</name>
<dbReference type="InterPro" id="IPR010730">
    <property type="entry name" value="HET"/>
</dbReference>
<dbReference type="InterPro" id="IPR002182">
    <property type="entry name" value="NB-ARC"/>
</dbReference>
<feature type="domain" description="Heterokaryon incompatibility" evidence="2">
    <location>
        <begin position="24"/>
        <end position="115"/>
    </location>
</feature>
<dbReference type="Pfam" id="PF06985">
    <property type="entry name" value="HET"/>
    <property type="match status" value="1"/>
</dbReference>
<dbReference type="Gene3D" id="1.25.40.10">
    <property type="entry name" value="Tetratricopeptide repeat domain"/>
    <property type="match status" value="1"/>
</dbReference>
<feature type="domain" description="NB-ARC" evidence="1">
    <location>
        <begin position="270"/>
        <end position="442"/>
    </location>
</feature>
<reference evidence="3 5" key="1">
    <citation type="submission" date="2020-01" db="EMBL/GenBank/DDBJ databases">
        <authorList>
            <consortium name="DOE Joint Genome Institute"/>
            <person name="Haridas S."/>
            <person name="Albert R."/>
            <person name="Binder M."/>
            <person name="Bloem J."/>
            <person name="Labutti K."/>
            <person name="Salamov A."/>
            <person name="Andreopoulos B."/>
            <person name="Baker S.E."/>
            <person name="Barry K."/>
            <person name="Bills G."/>
            <person name="Bluhm B.H."/>
            <person name="Cannon C."/>
            <person name="Castanera R."/>
            <person name="Culley D.E."/>
            <person name="Daum C."/>
            <person name="Ezra D."/>
            <person name="Gonzalez J.B."/>
            <person name="Henrissat B."/>
            <person name="Kuo A."/>
            <person name="Liang C."/>
            <person name="Lipzen A."/>
            <person name="Lutzoni F."/>
            <person name="Magnuson J."/>
            <person name="Mondo S."/>
            <person name="Nolan M."/>
            <person name="Ohm R."/>
            <person name="Pangilinan J."/>
            <person name="Park H.-J."/>
            <person name="Ramirez L."/>
            <person name="Alfaro M."/>
            <person name="Sun H."/>
            <person name="Tritt A."/>
            <person name="Yoshinaga Y."/>
            <person name="Zwiers L.-H."/>
            <person name="Turgeon B.G."/>
            <person name="Goodwin S.B."/>
            <person name="Spatafora J.W."/>
            <person name="Crous P.W."/>
            <person name="Grigoriev I.V."/>
        </authorList>
    </citation>
    <scope>NUCLEOTIDE SEQUENCE</scope>
    <source>
        <strain evidence="3 5">CBS 781.70</strain>
    </source>
</reference>
<dbReference type="AlphaFoldDB" id="A0A6G1G8N3"/>
<dbReference type="Pfam" id="PF13374">
    <property type="entry name" value="TPR_10"/>
    <property type="match status" value="2"/>
</dbReference>
<dbReference type="OrthoDB" id="5986190at2759"/>
<dbReference type="Pfam" id="PF13424">
    <property type="entry name" value="TPR_12"/>
    <property type="match status" value="1"/>
</dbReference>
<keyword evidence="4" id="KW-1185">Reference proteome</keyword>
<proteinExistence type="predicted"/>
<dbReference type="Pfam" id="PF00931">
    <property type="entry name" value="NB-ARC"/>
    <property type="match status" value="1"/>
</dbReference>
<dbReference type="EMBL" id="ML975153">
    <property type="protein sequence ID" value="KAF1814281.1"/>
    <property type="molecule type" value="Genomic_DNA"/>
</dbReference>
<sequence length="847" mass="97023">MRLLKLNGNGGFILETFRTTIPPYAILSHTWGSDSDEVTFKDVADGAGKNKAGYQKLVFCGDQAKSDDLSYFWVDTCCIDKSDHHELTEAINSMFRWYQNAARCYVYLSDVSVRTQDGLVSHIEWQSSFRNSRWFIRGWTLQELLAPGIVEFYSRDHVRLGDRRSLERNICDRTGIAIAALQGRPLHDFSVEERFRWVEKRQTTKEEDIAYCLLGIFNVFLPLIYGEGREHAMRRLRREIEDSKHNSSRPSRKLARTIPFERNLRFTGRESELSQIEKLLFRHDQTTKVAITGLGGVGKTQLAIETVYRIMEKWSNYSVFWIPATDSETLLQAYSTIAQELDIPGRNEQGVDVKRLVQNYLSNEDAGQWLVVFDNADDIDMWMGKSAERKSIGLLDYLPKSRQGNILFTTRDRKIATKLTFQNVVEVQEMNSEVASELLQKCLIGHDVAACQTDTETLLLQLTYLPLAIIQAVGYINANGISIADYLSLLNEQDESIIELLSEDFEDEGRYRNIKNPVAITWLISFERIQQHDSLAADYLSFMACIEPKDIPQSLFPPGPSRKKEIDALGTLHAYSFISKRPADLTVDLHRLVHIATRNWLQENGHLAQWTEKAVGRLEEVFPSNTHTNRSIWRAYLPHVRVVLQSDLVQKESKKRIDLQWRYGTCLDADGRWSEAEVVYSQIYEIEEKVLGTEHPDTLTSMANLASTYRNQGRWDAAEELETRKTKLGADHPDTLTSIANLASTYRNQGRWDAAEELEVQVMETRKTKLGADHPDTLTSMNNLAFTWKAQGRATEAIRLMTECVQLRDRVLGTRHPHFISSSKILADWEADRIEESSEQDDTGAIR</sequence>
<gene>
    <name evidence="3 5" type="ORF">P152DRAFT_506198</name>
</gene>
<evidence type="ECO:0000313" key="3">
    <source>
        <dbReference type="EMBL" id="KAF1814281.1"/>
    </source>
</evidence>
<evidence type="ECO:0000313" key="5">
    <source>
        <dbReference type="RefSeq" id="XP_033535912.1"/>
    </source>
</evidence>
<reference evidence="5" key="3">
    <citation type="submission" date="2025-04" db="UniProtKB">
        <authorList>
            <consortium name="RefSeq"/>
        </authorList>
    </citation>
    <scope>IDENTIFICATION</scope>
    <source>
        <strain evidence="5">CBS 781.70</strain>
    </source>
</reference>
<dbReference type="GO" id="GO:0043531">
    <property type="term" value="F:ADP binding"/>
    <property type="evidence" value="ECO:0007669"/>
    <property type="project" value="InterPro"/>
</dbReference>
<dbReference type="Gene3D" id="3.40.50.300">
    <property type="entry name" value="P-loop containing nucleotide triphosphate hydrolases"/>
    <property type="match status" value="1"/>
</dbReference>
<evidence type="ECO:0000313" key="4">
    <source>
        <dbReference type="Proteomes" id="UP000504638"/>
    </source>
</evidence>
<dbReference type="InterPro" id="IPR053137">
    <property type="entry name" value="NLR-like"/>
</dbReference>